<dbReference type="NCBIfam" id="TIGR00422">
    <property type="entry name" value="valS"/>
    <property type="match status" value="1"/>
</dbReference>
<dbReference type="CDD" id="cd07962">
    <property type="entry name" value="Anticodon_Ia_Val"/>
    <property type="match status" value="1"/>
</dbReference>
<evidence type="ECO:0000256" key="12">
    <source>
        <dbReference type="ARBA" id="ARBA00061452"/>
    </source>
</evidence>
<dbReference type="InterPro" id="IPR014729">
    <property type="entry name" value="Rossmann-like_a/b/a_fold"/>
</dbReference>
<evidence type="ECO:0000256" key="13">
    <source>
        <dbReference type="NCBIfam" id="TIGR00422"/>
    </source>
</evidence>
<dbReference type="InterPro" id="IPR009008">
    <property type="entry name" value="Val/Leu/Ile-tRNA-synth_edit"/>
</dbReference>
<dbReference type="PANTHER" id="PTHR11946:SF93">
    <property type="entry name" value="VALINE--TRNA LIGASE, CHLOROPLASTIC_MITOCHONDRIAL 2"/>
    <property type="match status" value="1"/>
</dbReference>
<keyword evidence="4 15" id="KW-0436">Ligase</keyword>
<dbReference type="InterPro" id="IPR002303">
    <property type="entry name" value="Valyl-tRNA_ligase"/>
</dbReference>
<dbReference type="InterPro" id="IPR033705">
    <property type="entry name" value="Anticodon_Ia_Val"/>
</dbReference>
<dbReference type="EMBL" id="DRZC01000034">
    <property type="protein sequence ID" value="HHQ80391.1"/>
    <property type="molecule type" value="Genomic_DNA"/>
</dbReference>
<dbReference type="SUPFAM" id="SSF50677">
    <property type="entry name" value="ValRS/IleRS/LeuRS editing domain"/>
    <property type="match status" value="1"/>
</dbReference>
<dbReference type="PRINTS" id="PR00986">
    <property type="entry name" value="TRNASYNTHVAL"/>
</dbReference>
<keyword evidence="8" id="KW-0030">Aminoacyl-tRNA synthetase</keyword>
<name>A0A7J3ZJV3_9CREN</name>
<dbReference type="SUPFAM" id="SSF47323">
    <property type="entry name" value="Anticodon-binding domain of a subclass of class I aminoacyl-tRNA synthetases"/>
    <property type="match status" value="1"/>
</dbReference>
<evidence type="ECO:0000256" key="11">
    <source>
        <dbReference type="ARBA" id="ARBA00055630"/>
    </source>
</evidence>
<keyword evidence="5" id="KW-0547">Nucleotide-binding</keyword>
<dbReference type="Pfam" id="PF08264">
    <property type="entry name" value="Anticodon_1"/>
    <property type="match status" value="1"/>
</dbReference>
<evidence type="ECO:0000256" key="10">
    <source>
        <dbReference type="ARBA" id="ARBA00047552"/>
    </source>
</evidence>
<protein>
    <recommendedName>
        <fullName evidence="9 13">Valine--tRNA ligase</fullName>
        <ecNumber evidence="2 13">6.1.1.9</ecNumber>
    </recommendedName>
</protein>
<dbReference type="PANTHER" id="PTHR11946">
    <property type="entry name" value="VALYL-TRNA SYNTHETASES"/>
    <property type="match status" value="1"/>
</dbReference>
<evidence type="ECO:0000256" key="6">
    <source>
        <dbReference type="ARBA" id="ARBA00022840"/>
    </source>
</evidence>
<feature type="domain" description="Rubredoxin-like" evidence="14">
    <location>
        <begin position="421"/>
        <end position="466"/>
    </location>
</feature>
<evidence type="ECO:0000256" key="4">
    <source>
        <dbReference type="ARBA" id="ARBA00022598"/>
    </source>
</evidence>
<dbReference type="Gene3D" id="1.10.730.10">
    <property type="entry name" value="Isoleucyl-tRNA Synthetase, Domain 1"/>
    <property type="match status" value="1"/>
</dbReference>
<keyword evidence="6" id="KW-0067">ATP-binding</keyword>
<accession>A0A7J3ZJV3</accession>
<comment type="function">
    <text evidence="11">Catalyzes the attachment of valine to tRNA(Val). As ValRS can inadvertently accommodate and process structurally similar amino acids such as threonine, to avoid such errors, it has a 'posttransfer' editing activity that hydrolyzes mischarged Thr-tRNA(Val) in a tRNA-dependent manner.</text>
</comment>
<sequence length="818" mass="95237">MTSVFSPKIKEKRWDHAKELELIEDWEKCRIGSFSKSDIGRKKIIVIDTPPPYASGRWHVGGLAHYIHHDLIIRFFRMRGYSVLAPFYADRNGLPVEVYVEKVYNFSAHEVAATPEGREEFLRLCKKQLDKAESEIVKLWKRVGCSFEYWPEGTDSETYRTLTQSTFIELWRRGLIYLAERPVNWCSRCRTTLSDAELEYREEDGILYYIRFEIKEAGESVTIATTRPELLAACKAVIFNPIDSRYNKRLHGKHAVVPLYGHEVPVIPHEQADPNFGTGLVMICSYGDQTDIRLFRELGLEPRVLINEKGEMNENAGILEGLRVDAARARVVQILRERGYLVKTESIRQSVPACWRCGTRIEYIHRKEYFLKQLEFKQELLKVLDEIAFYPEHHKRKLVDWINSIATDWPISRDRYYATEIPVWKCTKCGRMLVPKEGRYYRPWKEPAPWDRCPECGAPREHLEGEKKVFDTWFDSSISPLYVSGYLRDHELYESVKNSIMRVQGYDIIRTWLYYSILRVYQLTGKPAFRWVRITGMGLDEKGEAMHKSKGNIIDPEPVLEEYGADAIRFWAAMASKVGYDYKFSPQLLRAGKLFATKLWNIARFVSMFPVSNLSVTELMELDQAILEKLNATAEAYIKGFESLEHFDPTLSIYKFAWDVFASNYIETVKDRAYNASGSWSRREQEAAWTTLHLVLRSVLKFLAPIMPFVTDAIWRRLYGEEGRSIHEEPFEAPRPEWNTGKSHLMDLLMEINSEIWRFKKSRGMRLKDPLNARLYIPREAEPLAKHLKVLHNVREVVVGEPSGGTVERIGVVSLELY</sequence>
<dbReference type="GO" id="GO:0005524">
    <property type="term" value="F:ATP binding"/>
    <property type="evidence" value="ECO:0007669"/>
    <property type="project" value="UniProtKB-KW"/>
</dbReference>
<keyword evidence="7" id="KW-0648">Protein biosynthesis</keyword>
<dbReference type="EC" id="6.1.1.9" evidence="2 13"/>
<dbReference type="InterPro" id="IPR002300">
    <property type="entry name" value="aa-tRNA-synth_Ia"/>
</dbReference>
<dbReference type="GO" id="GO:0006438">
    <property type="term" value="P:valyl-tRNA aminoacylation"/>
    <property type="evidence" value="ECO:0007669"/>
    <property type="project" value="UniProtKB-UniRule"/>
</dbReference>
<dbReference type="GO" id="GO:0004832">
    <property type="term" value="F:valine-tRNA ligase activity"/>
    <property type="evidence" value="ECO:0007669"/>
    <property type="project" value="UniProtKB-UniRule"/>
</dbReference>
<evidence type="ECO:0000256" key="5">
    <source>
        <dbReference type="ARBA" id="ARBA00022741"/>
    </source>
</evidence>
<comment type="subcellular location">
    <subcellularLocation>
        <location evidence="1">Cytoplasm</location>
    </subcellularLocation>
</comment>
<evidence type="ECO:0000256" key="3">
    <source>
        <dbReference type="ARBA" id="ARBA00022490"/>
    </source>
</evidence>
<dbReference type="InterPro" id="IPR009080">
    <property type="entry name" value="tRNAsynth_Ia_anticodon-bd"/>
</dbReference>
<gene>
    <name evidence="15" type="ORF">ENM78_02870</name>
</gene>
<evidence type="ECO:0000313" key="15">
    <source>
        <dbReference type="EMBL" id="HHQ80391.1"/>
    </source>
</evidence>
<dbReference type="InterPro" id="IPR024934">
    <property type="entry name" value="Rubredoxin-like_dom"/>
</dbReference>
<evidence type="ECO:0000256" key="1">
    <source>
        <dbReference type="ARBA" id="ARBA00004496"/>
    </source>
</evidence>
<evidence type="ECO:0000256" key="7">
    <source>
        <dbReference type="ARBA" id="ARBA00022917"/>
    </source>
</evidence>
<evidence type="ECO:0000256" key="8">
    <source>
        <dbReference type="ARBA" id="ARBA00023146"/>
    </source>
</evidence>
<dbReference type="FunFam" id="3.40.50.620:FF:000192">
    <property type="entry name" value="Valine--tRNA ligase"/>
    <property type="match status" value="1"/>
</dbReference>
<evidence type="ECO:0000256" key="2">
    <source>
        <dbReference type="ARBA" id="ARBA00013169"/>
    </source>
</evidence>
<reference evidence="15" key="1">
    <citation type="journal article" date="2020" name="mSystems">
        <title>Genome- and Community-Level Interaction Insights into Carbon Utilization and Element Cycling Functions of Hydrothermarchaeota in Hydrothermal Sediment.</title>
        <authorList>
            <person name="Zhou Z."/>
            <person name="Liu Y."/>
            <person name="Xu W."/>
            <person name="Pan J."/>
            <person name="Luo Z.H."/>
            <person name="Li M."/>
        </authorList>
    </citation>
    <scope>NUCLEOTIDE SEQUENCE [LARGE SCALE GENOMIC DNA]</scope>
    <source>
        <strain evidence="15">SpSt-1116</strain>
    </source>
</reference>
<dbReference type="GO" id="GO:0005829">
    <property type="term" value="C:cytosol"/>
    <property type="evidence" value="ECO:0007669"/>
    <property type="project" value="TreeGrafter"/>
</dbReference>
<dbReference type="Gene3D" id="3.40.50.620">
    <property type="entry name" value="HUPs"/>
    <property type="match status" value="2"/>
</dbReference>
<dbReference type="InterPro" id="IPR013155">
    <property type="entry name" value="M/V/L/I-tRNA-synth_anticd-bd"/>
</dbReference>
<dbReference type="AlphaFoldDB" id="A0A7J3ZJV3"/>
<comment type="similarity">
    <text evidence="12">Belongs to the class-I aminoacyl-tRNA synthetase family. ValS type 2 subfamily.</text>
</comment>
<dbReference type="Pfam" id="PF00133">
    <property type="entry name" value="tRNA-synt_1"/>
    <property type="match status" value="1"/>
</dbReference>
<dbReference type="GO" id="GO:0005506">
    <property type="term" value="F:iron ion binding"/>
    <property type="evidence" value="ECO:0007669"/>
    <property type="project" value="InterPro"/>
</dbReference>
<proteinExistence type="inferred from homology"/>
<dbReference type="SUPFAM" id="SSF52374">
    <property type="entry name" value="Nucleotidylyl transferase"/>
    <property type="match status" value="1"/>
</dbReference>
<evidence type="ECO:0000259" key="14">
    <source>
        <dbReference type="PROSITE" id="PS50903"/>
    </source>
</evidence>
<keyword evidence="3" id="KW-0963">Cytoplasm</keyword>
<dbReference type="NCBIfam" id="NF009687">
    <property type="entry name" value="PRK13208.1"/>
    <property type="match status" value="1"/>
</dbReference>
<organism evidence="15">
    <name type="scientific">Fervidicoccus fontis</name>
    <dbReference type="NCBI Taxonomy" id="683846"/>
    <lineage>
        <taxon>Archaea</taxon>
        <taxon>Thermoproteota</taxon>
        <taxon>Thermoprotei</taxon>
        <taxon>Fervidicoccales</taxon>
        <taxon>Fervidicoccaceae</taxon>
        <taxon>Fervidicoccus</taxon>
    </lineage>
</organism>
<dbReference type="GO" id="GO:0002161">
    <property type="term" value="F:aminoacyl-tRNA deacylase activity"/>
    <property type="evidence" value="ECO:0007669"/>
    <property type="project" value="InterPro"/>
</dbReference>
<comment type="caution">
    <text evidence="15">The sequence shown here is derived from an EMBL/GenBank/DDBJ whole genome shotgun (WGS) entry which is preliminary data.</text>
</comment>
<evidence type="ECO:0000256" key="9">
    <source>
        <dbReference type="ARBA" id="ARBA00024407"/>
    </source>
</evidence>
<comment type="catalytic activity">
    <reaction evidence="10">
        <text>tRNA(Val) + L-valine + ATP = L-valyl-tRNA(Val) + AMP + diphosphate</text>
        <dbReference type="Rhea" id="RHEA:10704"/>
        <dbReference type="Rhea" id="RHEA-COMP:9672"/>
        <dbReference type="Rhea" id="RHEA-COMP:9708"/>
        <dbReference type="ChEBI" id="CHEBI:30616"/>
        <dbReference type="ChEBI" id="CHEBI:33019"/>
        <dbReference type="ChEBI" id="CHEBI:57762"/>
        <dbReference type="ChEBI" id="CHEBI:78442"/>
        <dbReference type="ChEBI" id="CHEBI:78537"/>
        <dbReference type="ChEBI" id="CHEBI:456215"/>
        <dbReference type="EC" id="6.1.1.9"/>
    </reaction>
</comment>
<dbReference type="PROSITE" id="PS50903">
    <property type="entry name" value="RUBREDOXIN_LIKE"/>
    <property type="match status" value="1"/>
</dbReference>